<dbReference type="Proteomes" id="UP001205311">
    <property type="component" value="Unassembled WGS sequence"/>
</dbReference>
<name>A0ABT1HMZ3_STRSD</name>
<protein>
    <recommendedName>
        <fullName evidence="3">Transposase</fullName>
    </recommendedName>
</protein>
<evidence type="ECO:0000313" key="1">
    <source>
        <dbReference type="EMBL" id="MCP2256874.1"/>
    </source>
</evidence>
<gene>
    <name evidence="1" type="ORF">LX15_000557</name>
</gene>
<accession>A0ABT1HMZ3</accession>
<comment type="caution">
    <text evidence="1">The sequence shown here is derived from an EMBL/GenBank/DDBJ whole genome shotgun (WGS) entry which is preliminary data.</text>
</comment>
<dbReference type="EMBL" id="JAMTCP010000002">
    <property type="protein sequence ID" value="MCP2256874.1"/>
    <property type="molecule type" value="Genomic_DNA"/>
</dbReference>
<reference evidence="1 2" key="1">
    <citation type="submission" date="2022-06" db="EMBL/GenBank/DDBJ databases">
        <title>Genomic Encyclopedia of Archaeal and Bacterial Type Strains, Phase II (KMG-II): from individual species to whole genera.</title>
        <authorList>
            <person name="Goeker M."/>
        </authorList>
    </citation>
    <scope>NUCLEOTIDE SEQUENCE [LARGE SCALE GENOMIC DNA]</scope>
    <source>
        <strain evidence="1 2">DSM 40477</strain>
    </source>
</reference>
<proteinExistence type="predicted"/>
<evidence type="ECO:0008006" key="3">
    <source>
        <dbReference type="Google" id="ProtNLM"/>
    </source>
</evidence>
<keyword evidence="2" id="KW-1185">Reference proteome</keyword>
<organism evidence="1 2">
    <name type="scientific">Streptoalloteichus tenebrarius (strain ATCC 17920 / DSM 40477 / JCM 4838 / CBS 697.72 / NBRC 16177 / NCIMB 11028 / NRRL B-12390 / A12253. 1 / ISP 5477)</name>
    <name type="common">Streptomyces tenebrarius</name>
    <dbReference type="NCBI Taxonomy" id="1933"/>
    <lineage>
        <taxon>Bacteria</taxon>
        <taxon>Bacillati</taxon>
        <taxon>Actinomycetota</taxon>
        <taxon>Actinomycetes</taxon>
        <taxon>Pseudonocardiales</taxon>
        <taxon>Pseudonocardiaceae</taxon>
        <taxon>Streptoalloteichus</taxon>
    </lineage>
</organism>
<evidence type="ECO:0000313" key="2">
    <source>
        <dbReference type="Proteomes" id="UP001205311"/>
    </source>
</evidence>
<sequence length="42" mass="4621">MTVFVACSDIRNARLGHQPGVLLSTRMKPATGRAIRHELTES</sequence>